<dbReference type="InterPro" id="IPR001680">
    <property type="entry name" value="WD40_rpt"/>
</dbReference>
<dbReference type="InterPro" id="IPR057544">
    <property type="entry name" value="Beta-prop_SPT8"/>
</dbReference>
<evidence type="ECO:0000256" key="4">
    <source>
        <dbReference type="SAM" id="MobiDB-lite"/>
    </source>
</evidence>
<name>A0A409XAZ1_PSICY</name>
<evidence type="ECO:0000256" key="2">
    <source>
        <dbReference type="ARBA" id="ARBA00022737"/>
    </source>
</evidence>
<feature type="compositionally biased region" description="Acidic residues" evidence="4">
    <location>
        <begin position="52"/>
        <end position="88"/>
    </location>
</feature>
<dbReference type="InParanoid" id="A0A409XAZ1"/>
<protein>
    <recommendedName>
        <fullName evidence="5">Transcription factor spt8 beta-propeller domain-containing protein</fullName>
    </recommendedName>
</protein>
<dbReference type="EMBL" id="NHYD01002181">
    <property type="protein sequence ID" value="PPQ87968.1"/>
    <property type="molecule type" value="Genomic_DNA"/>
</dbReference>
<feature type="domain" description="Transcription factor spt8 beta-propeller" evidence="5">
    <location>
        <begin position="491"/>
        <end position="669"/>
    </location>
</feature>
<dbReference type="STRING" id="93625.A0A409XAZ1"/>
<keyword evidence="2" id="KW-0677">Repeat</keyword>
<dbReference type="PANTHER" id="PTHR19848:SF8">
    <property type="entry name" value="F-BOX AND WD REPEAT DOMAIN CONTAINING 7"/>
    <property type="match status" value="1"/>
</dbReference>
<dbReference type="AlphaFoldDB" id="A0A409XAZ1"/>
<gene>
    <name evidence="6" type="ORF">CVT25_001047</name>
</gene>
<accession>A0A409XAZ1</accession>
<sequence length="673" mass="72846">MIESELYDSEEETLDGLYDGEDDADADADDDDNENDNDNGDHILDNMGNADAADDATEDGDDESASDESEDEEDDEEDDEDDEDDEPSLDLGLVEEGMPPGSSEQGSNHSMDSRSPSAGPSSAPSPRKRSLSPAHLRRNRLAFSLDHVPRSYTVEAICAIPHPVPTHALAGSACLSHLLTGSDDGYIRDYDIFSAVNSKNFLTAPQRHHANVVEGLMKSGQLRFWWENTANPEARPAGILSIEEESNTTPVYSLAMQSDALWALAGTDTGYINLFTVRHQPGQLQHVLPGHRGPVSALALDYDEQSVFSAGWDGEAIQWDLNTGQNVRSFTAHNSQLSGIALRPSSSGYVQTGPAVYTQPSQQPGGQDSTEPQQTSDAMNVDPTSQNVKGEQGNNVFPVEQSGENSQTMAVDSDARSDASFDPLFDDVPEEESKPALPMESMLAIPGNWAVPAPPVQQPPQPTRPPPTVIPPPKGAPPLFDPVEFSSYSPDLLMTAFIDGQILLWDRRVQTSGRGVGRLWMSEKTPPWCLSACWSADGAQIYAGRRNGTVDVWDVRVLGQSGPTNTPRLLKTLRNPASSGVVSCVVAFPDCRHIACASVDNIRLWNVADSGEDAWGKPKSGVPFKIIPGHHGGYISQMIVDPGARFLVSASSNRGWYGDSTRTVFVHDIKRVD</sequence>
<evidence type="ECO:0000259" key="5">
    <source>
        <dbReference type="Pfam" id="PF23798"/>
    </source>
</evidence>
<proteinExistence type="predicted"/>
<dbReference type="PROSITE" id="PS50294">
    <property type="entry name" value="WD_REPEATS_REGION"/>
    <property type="match status" value="1"/>
</dbReference>
<feature type="region of interest" description="Disordered" evidence="4">
    <location>
        <begin position="351"/>
        <end position="436"/>
    </location>
</feature>
<dbReference type="InterPro" id="IPR015943">
    <property type="entry name" value="WD40/YVTN_repeat-like_dom_sf"/>
</dbReference>
<feature type="domain" description="Transcription factor spt8 beta-propeller" evidence="5">
    <location>
        <begin position="153"/>
        <end position="349"/>
    </location>
</feature>
<dbReference type="OrthoDB" id="10260946at2759"/>
<keyword evidence="1 3" id="KW-0853">WD repeat</keyword>
<evidence type="ECO:0000313" key="6">
    <source>
        <dbReference type="EMBL" id="PPQ87968.1"/>
    </source>
</evidence>
<evidence type="ECO:0000313" key="7">
    <source>
        <dbReference type="Proteomes" id="UP000283269"/>
    </source>
</evidence>
<keyword evidence="7" id="KW-1185">Reference proteome</keyword>
<dbReference type="SUPFAM" id="SSF50978">
    <property type="entry name" value="WD40 repeat-like"/>
    <property type="match status" value="1"/>
</dbReference>
<reference evidence="6 7" key="1">
    <citation type="journal article" date="2018" name="Evol. Lett.">
        <title>Horizontal gene cluster transfer increased hallucinogenic mushroom diversity.</title>
        <authorList>
            <person name="Reynolds H.T."/>
            <person name="Vijayakumar V."/>
            <person name="Gluck-Thaler E."/>
            <person name="Korotkin H.B."/>
            <person name="Matheny P.B."/>
            <person name="Slot J.C."/>
        </authorList>
    </citation>
    <scope>NUCLEOTIDE SEQUENCE [LARGE SCALE GENOMIC DNA]</scope>
    <source>
        <strain evidence="6 7">2631</strain>
    </source>
</reference>
<dbReference type="InterPro" id="IPR036322">
    <property type="entry name" value="WD40_repeat_dom_sf"/>
</dbReference>
<comment type="caution">
    <text evidence="6">The sequence shown here is derived from an EMBL/GenBank/DDBJ whole genome shotgun (WGS) entry which is preliminary data.</text>
</comment>
<feature type="compositionally biased region" description="Polar residues" evidence="4">
    <location>
        <begin position="358"/>
        <end position="395"/>
    </location>
</feature>
<dbReference type="Proteomes" id="UP000283269">
    <property type="component" value="Unassembled WGS sequence"/>
</dbReference>
<evidence type="ECO:0000256" key="1">
    <source>
        <dbReference type="ARBA" id="ARBA00022574"/>
    </source>
</evidence>
<dbReference type="SMART" id="SM00320">
    <property type="entry name" value="WD40"/>
    <property type="match status" value="7"/>
</dbReference>
<dbReference type="PROSITE" id="PS50082">
    <property type="entry name" value="WD_REPEATS_2"/>
    <property type="match status" value="1"/>
</dbReference>
<dbReference type="Pfam" id="PF23798">
    <property type="entry name" value="Beta-prop_SPT8"/>
    <property type="match status" value="2"/>
</dbReference>
<dbReference type="FunCoup" id="A0A409XAZ1">
    <property type="interactions" value="50"/>
</dbReference>
<feature type="compositionally biased region" description="Acidic residues" evidence="4">
    <location>
        <begin position="1"/>
        <end position="38"/>
    </location>
</feature>
<organism evidence="6 7">
    <name type="scientific">Psilocybe cyanescens</name>
    <dbReference type="NCBI Taxonomy" id="93625"/>
    <lineage>
        <taxon>Eukaryota</taxon>
        <taxon>Fungi</taxon>
        <taxon>Dikarya</taxon>
        <taxon>Basidiomycota</taxon>
        <taxon>Agaricomycotina</taxon>
        <taxon>Agaricomycetes</taxon>
        <taxon>Agaricomycetidae</taxon>
        <taxon>Agaricales</taxon>
        <taxon>Agaricineae</taxon>
        <taxon>Strophariaceae</taxon>
        <taxon>Psilocybe</taxon>
    </lineage>
</organism>
<dbReference type="PANTHER" id="PTHR19848">
    <property type="entry name" value="WD40 REPEAT PROTEIN"/>
    <property type="match status" value="1"/>
</dbReference>
<evidence type="ECO:0000256" key="3">
    <source>
        <dbReference type="PROSITE-ProRule" id="PRU00221"/>
    </source>
</evidence>
<feature type="repeat" description="WD" evidence="3">
    <location>
        <begin position="288"/>
        <end position="329"/>
    </location>
</feature>
<feature type="compositionally biased region" description="Low complexity" evidence="4">
    <location>
        <begin position="113"/>
        <end position="125"/>
    </location>
</feature>
<feature type="region of interest" description="Disordered" evidence="4">
    <location>
        <begin position="1"/>
        <end position="135"/>
    </location>
</feature>
<dbReference type="Gene3D" id="2.130.10.10">
    <property type="entry name" value="YVTN repeat-like/Quinoprotein amine dehydrogenase"/>
    <property type="match status" value="2"/>
</dbReference>
<feature type="compositionally biased region" description="Basic residues" evidence="4">
    <location>
        <begin position="126"/>
        <end position="135"/>
    </location>
</feature>